<dbReference type="EMBL" id="FNNF01000022">
    <property type="protein sequence ID" value="SDW56797.1"/>
    <property type="molecule type" value="Genomic_DNA"/>
</dbReference>
<proteinExistence type="predicted"/>
<dbReference type="RefSeq" id="WP_269082101.1">
    <property type="nucleotide sequence ID" value="NZ_FNGT01000027.1"/>
</dbReference>
<protein>
    <submittedName>
        <fullName evidence="1">Uncharacterized protein</fullName>
    </submittedName>
</protein>
<evidence type="ECO:0000313" key="1">
    <source>
        <dbReference type="EMBL" id="SDW56797.1"/>
    </source>
</evidence>
<evidence type="ECO:0000313" key="2">
    <source>
        <dbReference type="Proteomes" id="UP000182429"/>
    </source>
</evidence>
<name>A0A1H2UL60_9FIRM</name>
<reference evidence="1 2" key="1">
    <citation type="submission" date="2016-10" db="EMBL/GenBank/DDBJ databases">
        <authorList>
            <person name="de Groot N.N."/>
        </authorList>
    </citation>
    <scope>NUCLEOTIDE SEQUENCE [LARGE SCALE GENOMIC DNA]</scope>
    <source>
        <strain evidence="1 2">S3b</strain>
    </source>
</reference>
<sequence length="44" mass="5331">MEEEIVSKLLKKMLSDADEKELEIIRMMLEGYQLIKYKERLSKK</sequence>
<dbReference type="STRING" id="1630.SAMN05216514_10544"/>
<dbReference type="Proteomes" id="UP000182429">
    <property type="component" value="Unassembled WGS sequence"/>
</dbReference>
<organism evidence="1 2">
    <name type="scientific">Kandleria vitulina</name>
    <dbReference type="NCBI Taxonomy" id="1630"/>
    <lineage>
        <taxon>Bacteria</taxon>
        <taxon>Bacillati</taxon>
        <taxon>Bacillota</taxon>
        <taxon>Erysipelotrichia</taxon>
        <taxon>Erysipelotrichales</taxon>
        <taxon>Coprobacillaceae</taxon>
        <taxon>Kandleria</taxon>
    </lineage>
</organism>
<dbReference type="AlphaFoldDB" id="A0A1H2UL60"/>
<accession>A0A1H2UL60</accession>
<gene>
    <name evidence="1" type="ORF">SAMN04487759_12214</name>
</gene>